<keyword evidence="6 7" id="KW-0460">Magnesium</keyword>
<dbReference type="GO" id="GO:0007165">
    <property type="term" value="P:signal transduction"/>
    <property type="evidence" value="ECO:0007669"/>
    <property type="project" value="TreeGrafter"/>
</dbReference>
<keyword evidence="5 8" id="KW-0378">Hydrolase</keyword>
<evidence type="ECO:0000256" key="6">
    <source>
        <dbReference type="ARBA" id="ARBA00022842"/>
    </source>
</evidence>
<dbReference type="CDD" id="cd01639">
    <property type="entry name" value="IMPase"/>
    <property type="match status" value="1"/>
</dbReference>
<organism evidence="9 10">
    <name type="scientific">Pelagovum pacificum</name>
    <dbReference type="NCBI Taxonomy" id="2588711"/>
    <lineage>
        <taxon>Bacteria</taxon>
        <taxon>Pseudomonadati</taxon>
        <taxon>Pseudomonadota</taxon>
        <taxon>Alphaproteobacteria</taxon>
        <taxon>Rhodobacterales</taxon>
        <taxon>Paracoccaceae</taxon>
        <taxon>Pelagovum</taxon>
    </lineage>
</organism>
<evidence type="ECO:0000256" key="3">
    <source>
        <dbReference type="ARBA" id="ARBA00009759"/>
    </source>
</evidence>
<protein>
    <recommendedName>
        <fullName evidence="8">Inositol-1-monophosphatase</fullName>
        <ecNumber evidence="8">3.1.3.25</ecNumber>
    </recommendedName>
</protein>
<evidence type="ECO:0000313" key="9">
    <source>
        <dbReference type="EMBL" id="TNY31001.1"/>
    </source>
</evidence>
<dbReference type="GO" id="GO:0046872">
    <property type="term" value="F:metal ion binding"/>
    <property type="evidence" value="ECO:0007669"/>
    <property type="project" value="UniProtKB-KW"/>
</dbReference>
<reference evidence="9 10" key="1">
    <citation type="submission" date="2019-06" db="EMBL/GenBank/DDBJ databases">
        <title>Genome of new Rhodobacteraceae sp. SM1903.</title>
        <authorList>
            <person name="Ren X."/>
        </authorList>
    </citation>
    <scope>NUCLEOTIDE SEQUENCE [LARGE SCALE GENOMIC DNA]</scope>
    <source>
        <strain evidence="9 10">SM1903</strain>
    </source>
</reference>
<evidence type="ECO:0000256" key="1">
    <source>
        <dbReference type="ARBA" id="ARBA00001033"/>
    </source>
</evidence>
<dbReference type="PRINTS" id="PR00377">
    <property type="entry name" value="IMPHPHTASES"/>
</dbReference>
<accession>A0A5C5G8X2</accession>
<dbReference type="PROSITE" id="PS00630">
    <property type="entry name" value="IMP_2"/>
    <property type="match status" value="1"/>
</dbReference>
<evidence type="ECO:0000256" key="5">
    <source>
        <dbReference type="ARBA" id="ARBA00022801"/>
    </source>
</evidence>
<evidence type="ECO:0000256" key="8">
    <source>
        <dbReference type="RuleBase" id="RU364068"/>
    </source>
</evidence>
<proteinExistence type="inferred from homology"/>
<dbReference type="InterPro" id="IPR020550">
    <property type="entry name" value="Inositol_monophosphatase_CS"/>
</dbReference>
<feature type="binding site" evidence="7">
    <location>
        <position position="71"/>
    </location>
    <ligand>
        <name>Mg(2+)</name>
        <dbReference type="ChEBI" id="CHEBI:18420"/>
        <label>1</label>
        <note>catalytic</note>
    </ligand>
</feature>
<comment type="caution">
    <text evidence="9">The sequence shown here is derived from an EMBL/GenBank/DDBJ whole genome shotgun (WGS) entry which is preliminary data.</text>
</comment>
<evidence type="ECO:0000313" key="10">
    <source>
        <dbReference type="Proteomes" id="UP000314011"/>
    </source>
</evidence>
<feature type="binding site" evidence="7">
    <location>
        <position position="89"/>
    </location>
    <ligand>
        <name>Mg(2+)</name>
        <dbReference type="ChEBI" id="CHEBI:18420"/>
        <label>1</label>
        <note>catalytic</note>
    </ligand>
</feature>
<dbReference type="EMBL" id="VFFF01000003">
    <property type="protein sequence ID" value="TNY31001.1"/>
    <property type="molecule type" value="Genomic_DNA"/>
</dbReference>
<evidence type="ECO:0000256" key="2">
    <source>
        <dbReference type="ARBA" id="ARBA00001946"/>
    </source>
</evidence>
<keyword evidence="4 7" id="KW-0479">Metal-binding</keyword>
<dbReference type="GO" id="GO:0008934">
    <property type="term" value="F:inositol monophosphate 1-phosphatase activity"/>
    <property type="evidence" value="ECO:0007669"/>
    <property type="project" value="InterPro"/>
</dbReference>
<dbReference type="AlphaFoldDB" id="A0A5C5G8X2"/>
<dbReference type="GO" id="GO:0006020">
    <property type="term" value="P:inositol metabolic process"/>
    <property type="evidence" value="ECO:0007669"/>
    <property type="project" value="TreeGrafter"/>
</dbReference>
<name>A0A5C5G8X2_9RHOB</name>
<comment type="catalytic activity">
    <reaction evidence="1 8">
        <text>a myo-inositol phosphate + H2O = myo-inositol + phosphate</text>
        <dbReference type="Rhea" id="RHEA:24056"/>
        <dbReference type="ChEBI" id="CHEBI:15377"/>
        <dbReference type="ChEBI" id="CHEBI:17268"/>
        <dbReference type="ChEBI" id="CHEBI:43474"/>
        <dbReference type="ChEBI" id="CHEBI:84139"/>
        <dbReference type="EC" id="3.1.3.25"/>
    </reaction>
</comment>
<dbReference type="SUPFAM" id="SSF56655">
    <property type="entry name" value="Carbohydrate phosphatase"/>
    <property type="match status" value="1"/>
</dbReference>
<dbReference type="EC" id="3.1.3.25" evidence="8"/>
<comment type="cofactor">
    <cofactor evidence="2 7 8">
        <name>Mg(2+)</name>
        <dbReference type="ChEBI" id="CHEBI:18420"/>
    </cofactor>
</comment>
<evidence type="ECO:0000256" key="4">
    <source>
        <dbReference type="ARBA" id="ARBA00022723"/>
    </source>
</evidence>
<dbReference type="GO" id="GO:0046854">
    <property type="term" value="P:phosphatidylinositol phosphate biosynthetic process"/>
    <property type="evidence" value="ECO:0007669"/>
    <property type="project" value="InterPro"/>
</dbReference>
<dbReference type="Gene3D" id="3.40.190.80">
    <property type="match status" value="1"/>
</dbReference>
<dbReference type="PROSITE" id="PS00629">
    <property type="entry name" value="IMP_1"/>
    <property type="match status" value="1"/>
</dbReference>
<feature type="binding site" evidence="7">
    <location>
        <position position="210"/>
    </location>
    <ligand>
        <name>Mg(2+)</name>
        <dbReference type="ChEBI" id="CHEBI:18420"/>
        <label>1</label>
        <note>catalytic</note>
    </ligand>
</feature>
<dbReference type="RefSeq" id="WP_140197269.1">
    <property type="nucleotide sequence ID" value="NZ_CP065915.1"/>
</dbReference>
<dbReference type="OrthoDB" id="9785695at2"/>
<dbReference type="PANTHER" id="PTHR20854:SF4">
    <property type="entry name" value="INOSITOL-1-MONOPHOSPHATASE-RELATED"/>
    <property type="match status" value="1"/>
</dbReference>
<dbReference type="InterPro" id="IPR033942">
    <property type="entry name" value="IMPase"/>
</dbReference>
<feature type="binding site" evidence="7">
    <location>
        <position position="87"/>
    </location>
    <ligand>
        <name>Mg(2+)</name>
        <dbReference type="ChEBI" id="CHEBI:18420"/>
        <label>1</label>
        <note>catalytic</note>
    </ligand>
</feature>
<dbReference type="Proteomes" id="UP000314011">
    <property type="component" value="Unassembled WGS sequence"/>
</dbReference>
<dbReference type="Pfam" id="PF00459">
    <property type="entry name" value="Inositol_P"/>
    <property type="match status" value="1"/>
</dbReference>
<evidence type="ECO:0000256" key="7">
    <source>
        <dbReference type="PIRSR" id="PIRSR600760-2"/>
    </source>
</evidence>
<comment type="similarity">
    <text evidence="3 8">Belongs to the inositol monophosphatase superfamily.</text>
</comment>
<dbReference type="InterPro" id="IPR020583">
    <property type="entry name" value="Inositol_monoP_metal-BS"/>
</dbReference>
<sequence>MTGLEDRCDAGARIVGHAGDLALDYFARRAELDVSAKANPQDLVSEADRAVELLIRDAIHDAVPCDGIIGEEHGCAAGDSDWNWIVDPIDGTSSFLHGLRGWSVSVALRHGTRTVAGWVADPSGGRLYRAVAGQGAWLGDSRLRVSEARLLEDGLTAVGSGHPDRMGALIAALLSRGGAFQRNGSAALSLAHVAAGHYLGFYEPRLSPWDCAAGLLLIEEAGGVSDPHPLDRPAPVLAGAPGVIAELRNLVATTELAEPVD</sequence>
<dbReference type="Gene3D" id="3.30.540.10">
    <property type="entry name" value="Fructose-1,6-Bisphosphatase, subunit A, domain 1"/>
    <property type="match status" value="1"/>
</dbReference>
<dbReference type="InterPro" id="IPR000760">
    <property type="entry name" value="Inositol_monophosphatase-like"/>
</dbReference>
<feature type="binding site" evidence="7">
    <location>
        <position position="90"/>
    </location>
    <ligand>
        <name>Mg(2+)</name>
        <dbReference type="ChEBI" id="CHEBI:18420"/>
        <label>2</label>
    </ligand>
</feature>
<dbReference type="PANTHER" id="PTHR20854">
    <property type="entry name" value="INOSITOL MONOPHOSPHATASE"/>
    <property type="match status" value="1"/>
</dbReference>
<keyword evidence="10" id="KW-1185">Reference proteome</keyword>
<gene>
    <name evidence="9" type="ORF">FHY64_18075</name>
</gene>